<evidence type="ECO:0000256" key="11">
    <source>
        <dbReference type="ARBA" id="ARBA00022908"/>
    </source>
</evidence>
<keyword evidence="14" id="KW-0238">DNA-binding</keyword>
<dbReference type="InterPro" id="IPR043502">
    <property type="entry name" value="DNA/RNA_pol_sf"/>
</dbReference>
<dbReference type="InterPro" id="IPR001969">
    <property type="entry name" value="Aspartic_peptidase_AS"/>
</dbReference>
<evidence type="ECO:0000256" key="1">
    <source>
        <dbReference type="ARBA" id="ARBA00022670"/>
    </source>
</evidence>
<dbReference type="InterPro" id="IPR001584">
    <property type="entry name" value="Integrase_cat-core"/>
</dbReference>
<keyword evidence="17" id="KW-0175">Coiled coil</keyword>
<evidence type="ECO:0000256" key="8">
    <source>
        <dbReference type="ARBA" id="ARBA00022801"/>
    </source>
</evidence>
<evidence type="ECO:0000256" key="3">
    <source>
        <dbReference type="ARBA" id="ARBA00022695"/>
    </source>
</evidence>
<dbReference type="Pfam" id="PF17921">
    <property type="entry name" value="Integrase_H2C2"/>
    <property type="match status" value="1"/>
</dbReference>
<keyword evidence="6" id="KW-0064">Aspartyl protease</keyword>
<evidence type="ECO:0000259" key="19">
    <source>
        <dbReference type="PROSITE" id="PS50878"/>
    </source>
</evidence>
<keyword evidence="4" id="KW-0540">Nuclease</keyword>
<evidence type="ECO:0000256" key="6">
    <source>
        <dbReference type="ARBA" id="ARBA00022750"/>
    </source>
</evidence>
<evidence type="ECO:0000256" key="7">
    <source>
        <dbReference type="ARBA" id="ARBA00022759"/>
    </source>
</evidence>
<dbReference type="PANTHER" id="PTHR37984">
    <property type="entry name" value="PROTEIN CBG26694"/>
    <property type="match status" value="1"/>
</dbReference>
<feature type="coiled-coil region" evidence="17">
    <location>
        <begin position="763"/>
        <end position="790"/>
    </location>
</feature>
<evidence type="ECO:0000256" key="4">
    <source>
        <dbReference type="ARBA" id="ARBA00022722"/>
    </source>
</evidence>
<keyword evidence="11" id="KW-0229">DNA integration</keyword>
<dbReference type="Gene3D" id="3.30.70.270">
    <property type="match status" value="2"/>
</dbReference>
<dbReference type="InterPro" id="IPR000477">
    <property type="entry name" value="RT_dom"/>
</dbReference>
<evidence type="ECO:0000256" key="2">
    <source>
        <dbReference type="ARBA" id="ARBA00022679"/>
    </source>
</evidence>
<dbReference type="CDD" id="cd00303">
    <property type="entry name" value="retropepsin_like"/>
    <property type="match status" value="1"/>
</dbReference>
<dbReference type="Pfam" id="PF17919">
    <property type="entry name" value="RT_RNaseH_2"/>
    <property type="match status" value="1"/>
</dbReference>
<dbReference type="GO" id="GO:0046872">
    <property type="term" value="F:metal ion binding"/>
    <property type="evidence" value="ECO:0007669"/>
    <property type="project" value="UniProtKB-KW"/>
</dbReference>
<keyword evidence="13" id="KW-0239">DNA-directed DNA polymerase</keyword>
<dbReference type="GO" id="GO:0003887">
    <property type="term" value="F:DNA-directed DNA polymerase activity"/>
    <property type="evidence" value="ECO:0007669"/>
    <property type="project" value="UniProtKB-KW"/>
</dbReference>
<dbReference type="GO" id="GO:0004519">
    <property type="term" value="F:endonuclease activity"/>
    <property type="evidence" value="ECO:0007669"/>
    <property type="project" value="UniProtKB-KW"/>
</dbReference>
<accession>A0AAQ3WVA9</accession>
<dbReference type="SUPFAM" id="SSF56672">
    <property type="entry name" value="DNA/RNA polymerases"/>
    <property type="match status" value="1"/>
</dbReference>
<evidence type="ECO:0000256" key="13">
    <source>
        <dbReference type="ARBA" id="ARBA00022932"/>
    </source>
</evidence>
<dbReference type="Pfam" id="PF08284">
    <property type="entry name" value="RVP_2"/>
    <property type="match status" value="1"/>
</dbReference>
<dbReference type="PROSITE" id="PS50878">
    <property type="entry name" value="RT_POL"/>
    <property type="match status" value="1"/>
</dbReference>
<feature type="compositionally biased region" description="Polar residues" evidence="18">
    <location>
        <begin position="97"/>
        <end position="108"/>
    </location>
</feature>
<keyword evidence="1" id="KW-0645">Protease</keyword>
<dbReference type="FunFam" id="3.30.70.270:FF:000026">
    <property type="entry name" value="Transposon Ty3-G Gag-Pol polyprotein"/>
    <property type="match status" value="1"/>
</dbReference>
<evidence type="ECO:0000313" key="22">
    <source>
        <dbReference type="Proteomes" id="UP001341281"/>
    </source>
</evidence>
<dbReference type="FunFam" id="3.10.10.10:FF:000007">
    <property type="entry name" value="Retrovirus-related Pol polyprotein from transposon 17.6-like Protein"/>
    <property type="match status" value="1"/>
</dbReference>
<feature type="domain" description="Reverse transcriptase" evidence="19">
    <location>
        <begin position="351"/>
        <end position="531"/>
    </location>
</feature>
<evidence type="ECO:0000256" key="15">
    <source>
        <dbReference type="ARBA" id="ARBA00023172"/>
    </source>
</evidence>
<keyword evidence="7" id="KW-0255">Endonuclease</keyword>
<keyword evidence="15" id="KW-0233">DNA recombination</keyword>
<dbReference type="GO" id="GO:0003964">
    <property type="term" value="F:RNA-directed DNA polymerase activity"/>
    <property type="evidence" value="ECO:0007669"/>
    <property type="project" value="UniProtKB-KW"/>
</dbReference>
<dbReference type="GO" id="GO:0006310">
    <property type="term" value="P:DNA recombination"/>
    <property type="evidence" value="ECO:0007669"/>
    <property type="project" value="UniProtKB-KW"/>
</dbReference>
<evidence type="ECO:0000256" key="17">
    <source>
        <dbReference type="SAM" id="Coils"/>
    </source>
</evidence>
<name>A0AAQ3WVA9_PASNO</name>
<feature type="domain" description="Integrase catalytic" evidence="20">
    <location>
        <begin position="927"/>
        <end position="1019"/>
    </location>
</feature>
<evidence type="ECO:0000259" key="20">
    <source>
        <dbReference type="PROSITE" id="PS50994"/>
    </source>
</evidence>
<dbReference type="PROSITE" id="PS00141">
    <property type="entry name" value="ASP_PROTEASE"/>
    <property type="match status" value="1"/>
</dbReference>
<dbReference type="InterPro" id="IPR012337">
    <property type="entry name" value="RNaseH-like_sf"/>
</dbReference>
<feature type="compositionally biased region" description="Low complexity" evidence="18">
    <location>
        <begin position="54"/>
        <end position="96"/>
    </location>
</feature>
<keyword evidence="10" id="KW-0694">RNA-binding</keyword>
<dbReference type="Gene3D" id="3.10.10.10">
    <property type="entry name" value="HIV Type 1 Reverse Transcriptase, subunit A, domain 1"/>
    <property type="match status" value="1"/>
</dbReference>
<dbReference type="SUPFAM" id="SSF50630">
    <property type="entry name" value="Acid proteases"/>
    <property type="match status" value="1"/>
</dbReference>
<evidence type="ECO:0000256" key="10">
    <source>
        <dbReference type="ARBA" id="ARBA00022884"/>
    </source>
</evidence>
<keyword evidence="8" id="KW-0378">Hydrolase</keyword>
<dbReference type="Pfam" id="PF24626">
    <property type="entry name" value="SH3_Tf2-1"/>
    <property type="match status" value="1"/>
</dbReference>
<dbReference type="Proteomes" id="UP001341281">
    <property type="component" value="Chromosome 05"/>
</dbReference>
<dbReference type="InterPro" id="IPR036397">
    <property type="entry name" value="RNaseH_sf"/>
</dbReference>
<evidence type="ECO:0000313" key="21">
    <source>
        <dbReference type="EMBL" id="WVZ76078.1"/>
    </source>
</evidence>
<dbReference type="Gene3D" id="2.40.70.10">
    <property type="entry name" value="Acid Proteases"/>
    <property type="match status" value="1"/>
</dbReference>
<evidence type="ECO:0000256" key="14">
    <source>
        <dbReference type="ARBA" id="ARBA00023125"/>
    </source>
</evidence>
<evidence type="ECO:0008006" key="23">
    <source>
        <dbReference type="Google" id="ProtNLM"/>
    </source>
</evidence>
<evidence type="ECO:0000256" key="12">
    <source>
        <dbReference type="ARBA" id="ARBA00022918"/>
    </source>
</evidence>
<evidence type="ECO:0000256" key="9">
    <source>
        <dbReference type="ARBA" id="ARBA00022842"/>
    </source>
</evidence>
<feature type="compositionally biased region" description="Low complexity" evidence="18">
    <location>
        <begin position="109"/>
        <end position="133"/>
    </location>
</feature>
<dbReference type="SUPFAM" id="SSF53098">
    <property type="entry name" value="Ribonuclease H-like"/>
    <property type="match status" value="1"/>
</dbReference>
<dbReference type="CDD" id="cd09274">
    <property type="entry name" value="RNase_HI_RT_Ty3"/>
    <property type="match status" value="1"/>
</dbReference>
<dbReference type="InterPro" id="IPR043128">
    <property type="entry name" value="Rev_trsase/Diguanyl_cyclase"/>
</dbReference>
<dbReference type="GO" id="GO:0015074">
    <property type="term" value="P:DNA integration"/>
    <property type="evidence" value="ECO:0007669"/>
    <property type="project" value="UniProtKB-KW"/>
</dbReference>
<sequence length="1204" mass="138807">MEGLRDTLQLQLMNGHYNNINHLVDRALLTEQKSREIEDRKRKFTPTPTNGSNRPRQPQQQGYQQPQPQQQNPGQRYQQQNQQSRPPQQGLRQGPPNSSTSNQTLVPTQPNQQGQKQNPQQQQQQGRPNQRNKAPWQGKVNHVTAEVAAEAPNVILGTFLVNSKPATILFDTGATHSFIAKSFAEPHNISISSIKRPMIVSLPGGKISTSSICSKVSINIRGVEFCTGLIVIDSVGIDVILGMETLNKWGVKIDCASLTVHLTAPDGRKVEISASSPTGCLHQMEARSTDGIRVVCDYPDVFPDELPSMPPDREIEFIIELLPGTAPIAKRPYRMAPIEQEEVKKNIDELLAKGYIRPSSSPWAFPVLLVEKKDTNEKRMCVDYRALNEVTIKNKYPLPRIDDLFDQLQGACAFSKIDLRSGYHQLKIRPSDIPKTAFTTKYGLYEYLVMSFGLTNTPAYFMHLMNRVFMDYLDKFIVVFIDDILIYSKTEEEHEVHLRLVLQRLREHKLYAKLKKCEFWIDEVPFLGHIISKGGIAVDPRKISAITNWEVPQTPKEVRGFLGLAGYYWRFIENFSKIAKPMTSLLEKDAAFKWTVDRQAAFDELKKRLTTAPVLTLPDQQKKFTVYCDASRDGLGCVLMQEGKVVTYGSRQLRKHEVNYPTHDLELTAVRCEIYTDHKSLKYIFTQNELNMRQRRWLELIKDYDLEIHYHPGKANVVADALSRKSYANMALGFQMPPELCEEFESLNLGFLSHTTVAAFEAEPTLEEEIKKYQKEDEKLQEIRESLKKGEAPDFKEDERVPCGIRIESVYPTIRKLILSEAHDTAYSIHPGSTKMYYDLKERFWWPGMKRAVAEYVAVCDTCQRVKAEHRRPAGLLQPLKVPEWKWEEITMDFIVGLPRTQKGYNSIWVVVDRLTKVAHFIPVNTTYSGARLAELYISRIEQLHDSLDTKLRFSTAYHPQTDGQTERTNQVLKDMLRACTIQYGTSWDKCLPYAEFSYNNSYQASLKKSPFEALYGRRCRTPLFWDQIGEKQVFGPGIIEDAEQQLWVVQENLKIAQSRQKSYADNRRRELNFKVDDFVYLKVSPMRGVRRFNMKGKLAPRYIGPFKVLEKKGEVAYRFPRLSGVHDVFHVSQLKKCLRNVQEDLTYTEHPVKILETSERITRNKRIKMCRVQWSHHTEKEATWEREDEMKEAYPNLFASQPM</sequence>
<dbReference type="InterPro" id="IPR041588">
    <property type="entry name" value="Integrase_H2C2"/>
</dbReference>
<dbReference type="Pfam" id="PF00078">
    <property type="entry name" value="RVT_1"/>
    <property type="match status" value="1"/>
</dbReference>
<evidence type="ECO:0000256" key="5">
    <source>
        <dbReference type="ARBA" id="ARBA00022723"/>
    </source>
</evidence>
<dbReference type="PROSITE" id="PS50994">
    <property type="entry name" value="INTEGRASE"/>
    <property type="match status" value="1"/>
</dbReference>
<dbReference type="PANTHER" id="PTHR37984:SF5">
    <property type="entry name" value="PROTEIN NYNRIN-LIKE"/>
    <property type="match status" value="1"/>
</dbReference>
<gene>
    <name evidence="21" type="ORF">U9M48_024080</name>
</gene>
<dbReference type="GO" id="GO:0004190">
    <property type="term" value="F:aspartic-type endopeptidase activity"/>
    <property type="evidence" value="ECO:0007669"/>
    <property type="project" value="UniProtKB-KW"/>
</dbReference>
<evidence type="ECO:0000256" key="18">
    <source>
        <dbReference type="SAM" id="MobiDB-lite"/>
    </source>
</evidence>
<keyword evidence="22" id="KW-1185">Reference proteome</keyword>
<dbReference type="CDD" id="cd01647">
    <property type="entry name" value="RT_LTR"/>
    <property type="match status" value="1"/>
</dbReference>
<reference evidence="21 22" key="1">
    <citation type="submission" date="2024-02" db="EMBL/GenBank/DDBJ databases">
        <title>High-quality chromosome-scale genome assembly of Pensacola bahiagrass (Paspalum notatum Flugge var. saurae).</title>
        <authorList>
            <person name="Vega J.M."/>
            <person name="Podio M."/>
            <person name="Orjuela J."/>
            <person name="Siena L.A."/>
            <person name="Pessino S.C."/>
            <person name="Combes M.C."/>
            <person name="Mariac C."/>
            <person name="Albertini E."/>
            <person name="Pupilli F."/>
            <person name="Ortiz J.P.A."/>
            <person name="Leblanc O."/>
        </authorList>
    </citation>
    <scope>NUCLEOTIDE SEQUENCE [LARGE SCALE GENOMIC DNA]</scope>
    <source>
        <strain evidence="21">R1</strain>
        <tissue evidence="21">Leaf</tissue>
    </source>
</reference>
<keyword evidence="5" id="KW-0479">Metal-binding</keyword>
<keyword evidence="3" id="KW-0548">Nucleotidyltransferase</keyword>
<dbReference type="GO" id="GO:0006508">
    <property type="term" value="P:proteolysis"/>
    <property type="evidence" value="ECO:0007669"/>
    <property type="project" value="UniProtKB-KW"/>
</dbReference>
<dbReference type="InterPro" id="IPR056924">
    <property type="entry name" value="SH3_Tf2-1"/>
</dbReference>
<dbReference type="InterPro" id="IPR021109">
    <property type="entry name" value="Peptidase_aspartic_dom_sf"/>
</dbReference>
<feature type="region of interest" description="Disordered" evidence="18">
    <location>
        <begin position="34"/>
        <end position="136"/>
    </location>
</feature>
<protein>
    <recommendedName>
        <fullName evidence="23">Reverse transcriptase</fullName>
    </recommendedName>
</protein>
<organism evidence="21 22">
    <name type="scientific">Paspalum notatum var. saurae</name>
    <dbReference type="NCBI Taxonomy" id="547442"/>
    <lineage>
        <taxon>Eukaryota</taxon>
        <taxon>Viridiplantae</taxon>
        <taxon>Streptophyta</taxon>
        <taxon>Embryophyta</taxon>
        <taxon>Tracheophyta</taxon>
        <taxon>Spermatophyta</taxon>
        <taxon>Magnoliopsida</taxon>
        <taxon>Liliopsida</taxon>
        <taxon>Poales</taxon>
        <taxon>Poaceae</taxon>
        <taxon>PACMAD clade</taxon>
        <taxon>Panicoideae</taxon>
        <taxon>Andropogonodae</taxon>
        <taxon>Paspaleae</taxon>
        <taxon>Paspalinae</taxon>
        <taxon>Paspalum</taxon>
    </lineage>
</organism>
<dbReference type="EMBL" id="CP144749">
    <property type="protein sequence ID" value="WVZ76078.1"/>
    <property type="molecule type" value="Genomic_DNA"/>
</dbReference>
<keyword evidence="2" id="KW-0808">Transferase</keyword>
<dbReference type="AlphaFoldDB" id="A0AAQ3WVA9"/>
<evidence type="ECO:0000256" key="16">
    <source>
        <dbReference type="ARBA" id="ARBA00023268"/>
    </source>
</evidence>
<dbReference type="GO" id="GO:0003723">
    <property type="term" value="F:RNA binding"/>
    <property type="evidence" value="ECO:0007669"/>
    <property type="project" value="UniProtKB-KW"/>
</dbReference>
<dbReference type="InterPro" id="IPR050951">
    <property type="entry name" value="Retrovirus_Pol_polyprotein"/>
</dbReference>
<proteinExistence type="predicted"/>
<dbReference type="Gene3D" id="1.10.340.70">
    <property type="match status" value="1"/>
</dbReference>
<keyword evidence="9" id="KW-0460">Magnesium</keyword>
<keyword evidence="12" id="KW-0695">RNA-directed DNA polymerase</keyword>
<dbReference type="InterPro" id="IPR041577">
    <property type="entry name" value="RT_RNaseH_2"/>
</dbReference>
<keyword evidence="16" id="KW-0511">Multifunctional enzyme</keyword>
<dbReference type="Gene3D" id="3.30.420.10">
    <property type="entry name" value="Ribonuclease H-like superfamily/Ribonuclease H"/>
    <property type="match status" value="1"/>
</dbReference>
<dbReference type="GO" id="GO:0003677">
    <property type="term" value="F:DNA binding"/>
    <property type="evidence" value="ECO:0007669"/>
    <property type="project" value="UniProtKB-KW"/>
</dbReference>